<keyword evidence="4" id="KW-0732">Signal</keyword>
<evidence type="ECO:0000313" key="7">
    <source>
        <dbReference type="Proteomes" id="UP000246351"/>
    </source>
</evidence>
<evidence type="ECO:0000256" key="1">
    <source>
        <dbReference type="ARBA" id="ARBA00004196"/>
    </source>
</evidence>
<dbReference type="AlphaFoldDB" id="A0A317Z8R6"/>
<dbReference type="GO" id="GO:1901678">
    <property type="term" value="P:iron coordination entity transport"/>
    <property type="evidence" value="ECO:0007669"/>
    <property type="project" value="UniProtKB-ARBA"/>
</dbReference>
<dbReference type="Gene3D" id="3.40.50.1980">
    <property type="entry name" value="Nitrogenase molybdenum iron protein domain"/>
    <property type="match status" value="1"/>
</dbReference>
<dbReference type="STRING" id="937773.SPSINT_1951"/>
<comment type="similarity">
    <text evidence="2">Belongs to the bacterial solute-binding protein 8 family.</text>
</comment>
<name>A0A317Z8R6_STAPS</name>
<evidence type="ECO:0000259" key="5">
    <source>
        <dbReference type="PROSITE" id="PS50983"/>
    </source>
</evidence>
<dbReference type="PANTHER" id="PTHR30532">
    <property type="entry name" value="IRON III DICITRATE-BINDING PERIPLASMIC PROTEIN"/>
    <property type="match status" value="1"/>
</dbReference>
<feature type="non-terminal residue" evidence="6">
    <location>
        <position position="1"/>
    </location>
</feature>
<dbReference type="SUPFAM" id="SSF53807">
    <property type="entry name" value="Helical backbone' metal receptor"/>
    <property type="match status" value="1"/>
</dbReference>
<sequence length="109" mass="12038">DPKRIVVMAPTYAGGLKYLDANIVGVSDQVDQSPVLAKQFKDVDKVGAEDVEKVASLKPDLIITYNTDKNTDKLKKIAPTIAFDYAKYNYLEQQEAMGDIVGKSDEVKK</sequence>
<dbReference type="Proteomes" id="UP000246351">
    <property type="component" value="Unassembled WGS sequence"/>
</dbReference>
<feature type="non-terminal residue" evidence="6">
    <location>
        <position position="109"/>
    </location>
</feature>
<evidence type="ECO:0000256" key="4">
    <source>
        <dbReference type="ARBA" id="ARBA00022729"/>
    </source>
</evidence>
<dbReference type="EMBL" id="QEIV01001128">
    <property type="protein sequence ID" value="PWZ97807.1"/>
    <property type="molecule type" value="Genomic_DNA"/>
</dbReference>
<dbReference type="PANTHER" id="PTHR30532:SF26">
    <property type="entry name" value="IRON(3+)-HYDROXAMATE-BINDING PROTEIN FHUD"/>
    <property type="match status" value="1"/>
</dbReference>
<comment type="subcellular location">
    <subcellularLocation>
        <location evidence="1">Cell envelope</location>
    </subcellularLocation>
</comment>
<dbReference type="InterPro" id="IPR002491">
    <property type="entry name" value="ABC_transptr_periplasmic_BD"/>
</dbReference>
<feature type="domain" description="Fe/B12 periplasmic-binding" evidence="5">
    <location>
        <begin position="4"/>
        <end position="109"/>
    </location>
</feature>
<evidence type="ECO:0000256" key="3">
    <source>
        <dbReference type="ARBA" id="ARBA00022448"/>
    </source>
</evidence>
<reference evidence="6 7" key="1">
    <citation type="journal article" date="2018" name="Vet. Microbiol.">
        <title>Clonal diversity and geographic distribution of methicillin-resistant Staphylococcus pseudintermedius from Australian animals: Discovery of novel sequence types.</title>
        <authorList>
            <person name="Worthing K.A."/>
            <person name="Abraham S."/>
            <person name="Coombs G.W."/>
            <person name="Pang S."/>
            <person name="Saputra S."/>
            <person name="Jordan D."/>
            <person name="Trott D.J."/>
            <person name="Norris J.M."/>
        </authorList>
    </citation>
    <scope>NUCLEOTIDE SEQUENCE [LARGE SCALE GENOMIC DNA]</scope>
    <source>
        <strain evidence="6 7">ST71 3</strain>
    </source>
</reference>
<organism evidence="6 7">
    <name type="scientific">Staphylococcus pseudintermedius</name>
    <dbReference type="NCBI Taxonomy" id="283734"/>
    <lineage>
        <taxon>Bacteria</taxon>
        <taxon>Bacillati</taxon>
        <taxon>Bacillota</taxon>
        <taxon>Bacilli</taxon>
        <taxon>Bacillales</taxon>
        <taxon>Staphylococcaceae</taxon>
        <taxon>Staphylococcus</taxon>
        <taxon>Staphylococcus intermedius group</taxon>
    </lineage>
</organism>
<keyword evidence="3" id="KW-0813">Transport</keyword>
<evidence type="ECO:0000256" key="2">
    <source>
        <dbReference type="ARBA" id="ARBA00008814"/>
    </source>
</evidence>
<protein>
    <submittedName>
        <fullName evidence="6">Ferrichrome ABC transporter substrate-binding protein</fullName>
    </submittedName>
</protein>
<comment type="caution">
    <text evidence="6">The sequence shown here is derived from an EMBL/GenBank/DDBJ whole genome shotgun (WGS) entry which is preliminary data.</text>
</comment>
<gene>
    <name evidence="6" type="ORF">DD924_11660</name>
</gene>
<proteinExistence type="inferred from homology"/>
<dbReference type="InterPro" id="IPR051313">
    <property type="entry name" value="Bact_iron-sidero_bind"/>
</dbReference>
<dbReference type="Pfam" id="PF01497">
    <property type="entry name" value="Peripla_BP_2"/>
    <property type="match status" value="1"/>
</dbReference>
<dbReference type="PROSITE" id="PS50983">
    <property type="entry name" value="FE_B12_PBP"/>
    <property type="match status" value="1"/>
</dbReference>
<evidence type="ECO:0000313" key="6">
    <source>
        <dbReference type="EMBL" id="PWZ97807.1"/>
    </source>
</evidence>
<dbReference type="GO" id="GO:0030288">
    <property type="term" value="C:outer membrane-bounded periplasmic space"/>
    <property type="evidence" value="ECO:0007669"/>
    <property type="project" value="TreeGrafter"/>
</dbReference>
<accession>A0A317Z8R6</accession>